<evidence type="ECO:0000313" key="1">
    <source>
        <dbReference type="EMBL" id="EMF17191.1"/>
    </source>
</evidence>
<keyword evidence="2" id="KW-1185">Reference proteome</keyword>
<dbReference type="OrthoDB" id="273070at2759"/>
<gene>
    <name evidence="1" type="ORF">SEPMUDRAFT_31080</name>
</gene>
<proteinExistence type="predicted"/>
<reference evidence="1 2" key="1">
    <citation type="journal article" date="2012" name="PLoS Pathog.">
        <title>Diverse lifestyles and strategies of plant pathogenesis encoded in the genomes of eighteen Dothideomycetes fungi.</title>
        <authorList>
            <person name="Ohm R.A."/>
            <person name="Feau N."/>
            <person name="Henrissat B."/>
            <person name="Schoch C.L."/>
            <person name="Horwitz B.A."/>
            <person name="Barry K.W."/>
            <person name="Condon B.J."/>
            <person name="Copeland A.C."/>
            <person name="Dhillon B."/>
            <person name="Glaser F."/>
            <person name="Hesse C.N."/>
            <person name="Kosti I."/>
            <person name="LaButti K."/>
            <person name="Lindquist E.A."/>
            <person name="Lucas S."/>
            <person name="Salamov A.A."/>
            <person name="Bradshaw R.E."/>
            <person name="Ciuffetti L."/>
            <person name="Hamelin R.C."/>
            <person name="Kema G.H.J."/>
            <person name="Lawrence C."/>
            <person name="Scott J.A."/>
            <person name="Spatafora J.W."/>
            <person name="Turgeon B.G."/>
            <person name="de Wit P.J.G.M."/>
            <person name="Zhong S."/>
            <person name="Goodwin S.B."/>
            <person name="Grigoriev I.V."/>
        </authorList>
    </citation>
    <scope>NUCLEOTIDE SEQUENCE [LARGE SCALE GENOMIC DNA]</scope>
    <source>
        <strain evidence="1 2">SO2202</strain>
    </source>
</reference>
<feature type="non-terminal residue" evidence="1">
    <location>
        <position position="155"/>
    </location>
</feature>
<dbReference type="eggNOG" id="ENOG502RV90">
    <property type="taxonomic scope" value="Eukaryota"/>
</dbReference>
<organism evidence="1 2">
    <name type="scientific">Sphaerulina musiva (strain SO2202)</name>
    <name type="common">Poplar stem canker fungus</name>
    <name type="synonym">Septoria musiva</name>
    <dbReference type="NCBI Taxonomy" id="692275"/>
    <lineage>
        <taxon>Eukaryota</taxon>
        <taxon>Fungi</taxon>
        <taxon>Dikarya</taxon>
        <taxon>Ascomycota</taxon>
        <taxon>Pezizomycotina</taxon>
        <taxon>Dothideomycetes</taxon>
        <taxon>Dothideomycetidae</taxon>
        <taxon>Mycosphaerellales</taxon>
        <taxon>Mycosphaerellaceae</taxon>
        <taxon>Sphaerulina</taxon>
    </lineage>
</organism>
<dbReference type="EMBL" id="KB456260">
    <property type="protein sequence ID" value="EMF17191.1"/>
    <property type="molecule type" value="Genomic_DNA"/>
</dbReference>
<dbReference type="AlphaFoldDB" id="N1QJ02"/>
<name>N1QJ02_SPHMS</name>
<dbReference type="GeneID" id="27905605"/>
<dbReference type="Proteomes" id="UP000016931">
    <property type="component" value="Unassembled WGS sequence"/>
</dbReference>
<accession>N1QJ02</accession>
<protein>
    <submittedName>
        <fullName evidence="1">Uncharacterized protein</fullName>
    </submittedName>
</protein>
<evidence type="ECO:0000313" key="2">
    <source>
        <dbReference type="Proteomes" id="UP000016931"/>
    </source>
</evidence>
<dbReference type="HOGENOM" id="CLU_074847_0_0_1"/>
<dbReference type="STRING" id="692275.N1QJ02"/>
<dbReference type="RefSeq" id="XP_016765312.1">
    <property type="nucleotide sequence ID" value="XM_016908468.1"/>
</dbReference>
<dbReference type="OMA" id="FAPYESG"/>
<feature type="non-terminal residue" evidence="1">
    <location>
        <position position="1"/>
    </location>
</feature>
<sequence>ILATDQALAEPRYDALRDEARQFVQNHGGTLVFCCHFPSFVHDMDAMKLFSSFGLYWRTGEYQRAEYTINRAARRTDAAALMSRYSPEARHLCDVDPADAIYLPAPAACVQSCVWPPSTNKSQTPAALTGIGLGKLGYLGDVHGDEGTMETVLIT</sequence>